<dbReference type="PANTHER" id="PTHR35106:SF5">
    <property type="entry name" value="CARBOXYPEPTIDASE"/>
    <property type="match status" value="1"/>
</dbReference>
<evidence type="ECO:0000313" key="2">
    <source>
        <dbReference type="Proteomes" id="UP001497522"/>
    </source>
</evidence>
<dbReference type="PANTHER" id="PTHR35106">
    <property type="entry name" value="BNAA07G25190D PROTEIN"/>
    <property type="match status" value="1"/>
</dbReference>
<evidence type="ECO:0000313" key="1">
    <source>
        <dbReference type="EMBL" id="CAK9873555.1"/>
    </source>
</evidence>
<protein>
    <submittedName>
        <fullName evidence="1">Uncharacterized protein</fullName>
    </submittedName>
</protein>
<name>A0ABP1BDY2_9BRYO</name>
<gene>
    <name evidence="1" type="ORF">CSSPJE1EN2_LOCUS16027</name>
</gene>
<keyword evidence="2" id="KW-1185">Reference proteome</keyword>
<organism evidence="1 2">
    <name type="scientific">Sphagnum jensenii</name>
    <dbReference type="NCBI Taxonomy" id="128206"/>
    <lineage>
        <taxon>Eukaryota</taxon>
        <taxon>Viridiplantae</taxon>
        <taxon>Streptophyta</taxon>
        <taxon>Embryophyta</taxon>
        <taxon>Bryophyta</taxon>
        <taxon>Sphagnophytina</taxon>
        <taxon>Sphagnopsida</taxon>
        <taxon>Sphagnales</taxon>
        <taxon>Sphagnaceae</taxon>
        <taxon>Sphagnum</taxon>
    </lineage>
</organism>
<proteinExistence type="predicted"/>
<reference evidence="1" key="1">
    <citation type="submission" date="2024-03" db="EMBL/GenBank/DDBJ databases">
        <authorList>
            <consortium name="ELIXIR-Norway"/>
            <consortium name="Elixir Norway"/>
        </authorList>
    </citation>
    <scope>NUCLEOTIDE SEQUENCE</scope>
</reference>
<dbReference type="EMBL" id="OZ023704">
    <property type="protein sequence ID" value="CAK9873555.1"/>
    <property type="molecule type" value="Genomic_DNA"/>
</dbReference>
<dbReference type="Proteomes" id="UP001497522">
    <property type="component" value="Chromosome 3"/>
</dbReference>
<sequence>MWASTCAAFSSSSFYSTKLCTIPNSNELLGITKAPPPPTRICTGNRHVIRGQASSKDNKGKEEEGEQIQELRTCRICKKLFQPIHNHPQACRYHTAHFGGGFGKFFLSPRASSMDPFLFFCFWLISL</sequence>
<accession>A0ABP1BDY2</accession>